<protein>
    <submittedName>
        <fullName evidence="2">Uncharacterized protein</fullName>
    </submittedName>
</protein>
<evidence type="ECO:0000256" key="1">
    <source>
        <dbReference type="SAM" id="MobiDB-lite"/>
    </source>
</evidence>
<feature type="compositionally biased region" description="Basic residues" evidence="1">
    <location>
        <begin position="40"/>
        <end position="62"/>
    </location>
</feature>
<sequence>MPKKPSTTYNERPTTRKKKVARGVWKNGVFRYFTKAEREKRKKEYRKSKKYKIADRKRSKKYRASEKGKTAIKEGKKKYHKSKHGKKVVNDYRKTHKKLYKKAHLKYYKKHRDEILAKTRTEEHKRYQHANYLKRKKAGYFAS</sequence>
<proteinExistence type="predicted"/>
<dbReference type="AlphaFoldDB" id="A0A381WWV5"/>
<feature type="compositionally biased region" description="Basic and acidic residues" evidence="1">
    <location>
        <begin position="63"/>
        <end position="74"/>
    </location>
</feature>
<dbReference type="EMBL" id="UINC01012996">
    <property type="protein sequence ID" value="SVA56413.1"/>
    <property type="molecule type" value="Genomic_DNA"/>
</dbReference>
<feature type="compositionally biased region" description="Polar residues" evidence="1">
    <location>
        <begin position="1"/>
        <end position="12"/>
    </location>
</feature>
<evidence type="ECO:0000313" key="2">
    <source>
        <dbReference type="EMBL" id="SVA56413.1"/>
    </source>
</evidence>
<gene>
    <name evidence="2" type="ORF">METZ01_LOCUS109267</name>
</gene>
<feature type="region of interest" description="Disordered" evidence="1">
    <location>
        <begin position="1"/>
        <end position="20"/>
    </location>
</feature>
<name>A0A381WWV5_9ZZZZ</name>
<reference evidence="2" key="1">
    <citation type="submission" date="2018-05" db="EMBL/GenBank/DDBJ databases">
        <authorList>
            <person name="Lanie J.A."/>
            <person name="Ng W.-L."/>
            <person name="Kazmierczak K.M."/>
            <person name="Andrzejewski T.M."/>
            <person name="Davidsen T.M."/>
            <person name="Wayne K.J."/>
            <person name="Tettelin H."/>
            <person name="Glass J.I."/>
            <person name="Rusch D."/>
            <person name="Podicherti R."/>
            <person name="Tsui H.-C.T."/>
            <person name="Winkler M.E."/>
        </authorList>
    </citation>
    <scope>NUCLEOTIDE SEQUENCE</scope>
</reference>
<feature type="region of interest" description="Disordered" evidence="1">
    <location>
        <begin position="40"/>
        <end position="86"/>
    </location>
</feature>
<accession>A0A381WWV5</accession>
<feature type="compositionally biased region" description="Basic residues" evidence="1">
    <location>
        <begin position="75"/>
        <end position="86"/>
    </location>
</feature>
<organism evidence="2">
    <name type="scientific">marine metagenome</name>
    <dbReference type="NCBI Taxonomy" id="408172"/>
    <lineage>
        <taxon>unclassified sequences</taxon>
        <taxon>metagenomes</taxon>
        <taxon>ecological metagenomes</taxon>
    </lineage>
</organism>